<dbReference type="OrthoDB" id="9778366at2"/>
<dbReference type="Pfam" id="PF02518">
    <property type="entry name" value="HATPase_c"/>
    <property type="match status" value="1"/>
</dbReference>
<dbReference type="EC" id="2.7.13.3" evidence="2"/>
<dbReference type="EMBL" id="LMZQ01000009">
    <property type="protein sequence ID" value="KRT15500.1"/>
    <property type="molecule type" value="Genomic_DNA"/>
</dbReference>
<dbReference type="Pfam" id="PF07730">
    <property type="entry name" value="HisKA_3"/>
    <property type="match status" value="1"/>
</dbReference>
<protein>
    <recommendedName>
        <fullName evidence="2">histidine kinase</fullName>
        <ecNumber evidence="2">2.7.13.3</ecNumber>
    </recommendedName>
</protein>
<dbReference type="Gene3D" id="3.30.565.10">
    <property type="entry name" value="Histidine kinase-like ATPase, C-terminal domain"/>
    <property type="match status" value="1"/>
</dbReference>
<dbReference type="InterPro" id="IPR011990">
    <property type="entry name" value="TPR-like_helical_dom_sf"/>
</dbReference>
<dbReference type="SMART" id="SM00387">
    <property type="entry name" value="HATPase_c"/>
    <property type="match status" value="1"/>
</dbReference>
<reference evidence="12 13" key="1">
    <citation type="submission" date="2015-11" db="EMBL/GenBank/DDBJ databases">
        <title>Sequence of Pedobacter ginsenosidimutans.</title>
        <authorList>
            <person name="Carson E."/>
            <person name="Keyser V."/>
            <person name="Newman J."/>
            <person name="Miller J."/>
        </authorList>
    </citation>
    <scope>NUCLEOTIDE SEQUENCE [LARGE SCALE GENOMIC DNA]</scope>
    <source>
        <strain evidence="12 13">KACC 14530</strain>
    </source>
</reference>
<feature type="transmembrane region" description="Helical" evidence="9">
    <location>
        <begin position="406"/>
        <end position="429"/>
    </location>
</feature>
<proteinExistence type="predicted"/>
<dbReference type="GO" id="GO:0046983">
    <property type="term" value="F:protein dimerization activity"/>
    <property type="evidence" value="ECO:0007669"/>
    <property type="project" value="InterPro"/>
</dbReference>
<evidence type="ECO:0000313" key="12">
    <source>
        <dbReference type="EMBL" id="KRT15500.1"/>
    </source>
</evidence>
<evidence type="ECO:0000256" key="1">
    <source>
        <dbReference type="ARBA" id="ARBA00000085"/>
    </source>
</evidence>
<keyword evidence="6" id="KW-0418">Kinase</keyword>
<comment type="caution">
    <text evidence="12">The sequence shown here is derived from an EMBL/GenBank/DDBJ whole genome shotgun (WGS) entry which is preliminary data.</text>
</comment>
<keyword evidence="9" id="KW-0812">Transmembrane</keyword>
<keyword evidence="3" id="KW-0597">Phosphoprotein</keyword>
<dbReference type="PANTHER" id="PTHR24421:SF10">
    <property type="entry name" value="NITRATE_NITRITE SENSOR PROTEIN NARQ"/>
    <property type="match status" value="1"/>
</dbReference>
<dbReference type="SUPFAM" id="SSF48452">
    <property type="entry name" value="TPR-like"/>
    <property type="match status" value="1"/>
</dbReference>
<evidence type="ECO:0000256" key="6">
    <source>
        <dbReference type="ARBA" id="ARBA00022777"/>
    </source>
</evidence>
<evidence type="ECO:0000256" key="4">
    <source>
        <dbReference type="ARBA" id="ARBA00022679"/>
    </source>
</evidence>
<dbReference type="InterPro" id="IPR036890">
    <property type="entry name" value="HATPase_C_sf"/>
</dbReference>
<evidence type="ECO:0000313" key="13">
    <source>
        <dbReference type="Proteomes" id="UP000051950"/>
    </source>
</evidence>
<dbReference type="GO" id="GO:0000155">
    <property type="term" value="F:phosphorelay sensor kinase activity"/>
    <property type="evidence" value="ECO:0007669"/>
    <property type="project" value="InterPro"/>
</dbReference>
<evidence type="ECO:0000256" key="9">
    <source>
        <dbReference type="SAM" id="Phobius"/>
    </source>
</evidence>
<keyword evidence="4" id="KW-0808">Transferase</keyword>
<dbReference type="AlphaFoldDB" id="A0A0T5VNP2"/>
<dbReference type="InterPro" id="IPR003594">
    <property type="entry name" value="HATPase_dom"/>
</dbReference>
<keyword evidence="9" id="KW-0472">Membrane</keyword>
<accession>A0A0T5VNP2</accession>
<organism evidence="12 13">
    <name type="scientific">Pedobacter ginsenosidimutans</name>
    <dbReference type="NCBI Taxonomy" id="687842"/>
    <lineage>
        <taxon>Bacteria</taxon>
        <taxon>Pseudomonadati</taxon>
        <taxon>Bacteroidota</taxon>
        <taxon>Sphingobacteriia</taxon>
        <taxon>Sphingobacteriales</taxon>
        <taxon>Sphingobacteriaceae</taxon>
        <taxon>Pedobacter</taxon>
    </lineage>
</organism>
<feature type="domain" description="Histidine kinase" evidence="11">
    <location>
        <begin position="472"/>
        <end position="663"/>
    </location>
</feature>
<dbReference type="SUPFAM" id="SSF55874">
    <property type="entry name" value="ATPase domain of HSP90 chaperone/DNA topoisomerase II/histidine kinase"/>
    <property type="match status" value="1"/>
</dbReference>
<dbReference type="PROSITE" id="PS50109">
    <property type="entry name" value="HIS_KIN"/>
    <property type="match status" value="1"/>
</dbReference>
<name>A0A0T5VNP2_9SPHI</name>
<comment type="catalytic activity">
    <reaction evidence="1">
        <text>ATP + protein L-histidine = ADP + protein N-phospho-L-histidine.</text>
        <dbReference type="EC" id="2.7.13.3"/>
    </reaction>
</comment>
<dbReference type="STRING" id="687842.ASU31_14210"/>
<feature type="signal peptide" evidence="10">
    <location>
        <begin position="1"/>
        <end position="19"/>
    </location>
</feature>
<keyword evidence="8" id="KW-0902">Two-component regulatory system</keyword>
<keyword evidence="13" id="KW-1185">Reference proteome</keyword>
<dbReference type="InterPro" id="IPR011712">
    <property type="entry name" value="Sig_transdc_His_kin_sub3_dim/P"/>
</dbReference>
<dbReference type="CDD" id="cd16917">
    <property type="entry name" value="HATPase_UhpB-NarQ-NarX-like"/>
    <property type="match status" value="1"/>
</dbReference>
<keyword evidence="5" id="KW-0547">Nucleotide-binding</keyword>
<keyword evidence="7" id="KW-0067">ATP-binding</keyword>
<dbReference type="InterPro" id="IPR050482">
    <property type="entry name" value="Sensor_HK_TwoCompSys"/>
</dbReference>
<dbReference type="RefSeq" id="WP_057932949.1">
    <property type="nucleotide sequence ID" value="NZ_LMZQ01000009.1"/>
</dbReference>
<dbReference type="GO" id="GO:0016020">
    <property type="term" value="C:membrane"/>
    <property type="evidence" value="ECO:0007669"/>
    <property type="project" value="InterPro"/>
</dbReference>
<evidence type="ECO:0000256" key="8">
    <source>
        <dbReference type="ARBA" id="ARBA00023012"/>
    </source>
</evidence>
<gene>
    <name evidence="12" type="ORF">ASU31_14210</name>
</gene>
<evidence type="ECO:0000259" key="11">
    <source>
        <dbReference type="PROSITE" id="PS50109"/>
    </source>
</evidence>
<evidence type="ECO:0000256" key="7">
    <source>
        <dbReference type="ARBA" id="ARBA00022840"/>
    </source>
</evidence>
<keyword evidence="9" id="KW-1133">Transmembrane helix</keyword>
<dbReference type="Gene3D" id="1.25.40.10">
    <property type="entry name" value="Tetratricopeptide repeat domain"/>
    <property type="match status" value="1"/>
</dbReference>
<dbReference type="Gene3D" id="1.20.5.1930">
    <property type="match status" value="1"/>
</dbReference>
<keyword evidence="10" id="KW-0732">Signal</keyword>
<feature type="chain" id="PRO_5006665454" description="histidine kinase" evidence="10">
    <location>
        <begin position="20"/>
        <end position="663"/>
    </location>
</feature>
<dbReference type="PANTHER" id="PTHR24421">
    <property type="entry name" value="NITRATE/NITRITE SENSOR PROTEIN NARX-RELATED"/>
    <property type="match status" value="1"/>
</dbReference>
<dbReference type="Proteomes" id="UP000051950">
    <property type="component" value="Unassembled WGS sequence"/>
</dbReference>
<dbReference type="InterPro" id="IPR005467">
    <property type="entry name" value="His_kinase_dom"/>
</dbReference>
<evidence type="ECO:0000256" key="5">
    <source>
        <dbReference type="ARBA" id="ARBA00022741"/>
    </source>
</evidence>
<evidence type="ECO:0000256" key="2">
    <source>
        <dbReference type="ARBA" id="ARBA00012438"/>
    </source>
</evidence>
<dbReference type="GO" id="GO:0005524">
    <property type="term" value="F:ATP binding"/>
    <property type="evidence" value="ECO:0007669"/>
    <property type="project" value="UniProtKB-KW"/>
</dbReference>
<sequence length="663" mass="76452">MKKTALSCLFVVCAHLSFAQLPITDAHYPDSLLKLSANTKSDSVKARSLFLLSDYWSDRDTLKSKKFLAKGLKYGNKYPYVKALYYYYLGGYYFLTNSSKSETNYLKADKQLSKFNSKEAFLFRSKCWMNYAILEFDVKDNSIMSIDIFINKVIPLVKKTGNIQHLAVNYHNIAMIFMDCQQYSKAEEYLRLSISLLEKQPTVYINELYQNHISLSRNYLYQNNTLPAKKELDKAKAFLIKTTDPINYMKFYIVEGTYYTTAKAYNKALQALKKGEALAVQAKEYNMQRNLSLEMYRLFTKQKSYQKALTVLKKNVEGLVVHKHSSDDQIYYFELSETYSKLGNSKMAYAWLKKYSKLKDSINAQEVEHKINALEVKFKTAEKEKKIIALNAENEKANLSAKNSKLLSWLFGIACLFLLIVAILGWLFYRSSKKLTVQKDLNHQQQIEDFDRRQKIKIVQTMLNAKEEEQNRVARDLHDGLGGTLAGIKINLSHYATKNKNNDDPELFRIMDQMEDSINELRRIAHNMMPEMLLKFGLEESLRDLCASLTSEKLNIDFKYLGAKHAFLPQQQISIYRIIQEAMHNAVKHAAAKNILLQCSQNDNIFYITIEDDGKGFDPAYLTKGMGIQNIKNRVAYLDGEMEILSAENKPGTSINIELNVIT</sequence>
<evidence type="ECO:0000256" key="3">
    <source>
        <dbReference type="ARBA" id="ARBA00022553"/>
    </source>
</evidence>
<evidence type="ECO:0000256" key="10">
    <source>
        <dbReference type="SAM" id="SignalP"/>
    </source>
</evidence>